<evidence type="ECO:0000313" key="7">
    <source>
        <dbReference type="EMBL" id="CAF3981457.1"/>
    </source>
</evidence>
<name>A0A819MKT9_9BILA</name>
<feature type="compositionally biased region" description="Low complexity" evidence="3">
    <location>
        <begin position="534"/>
        <end position="547"/>
    </location>
</feature>
<keyword evidence="8" id="KW-1185">Reference proteome</keyword>
<feature type="domain" description="Guanylate kinase-like" evidence="4">
    <location>
        <begin position="118"/>
        <end position="247"/>
    </location>
</feature>
<dbReference type="Pfam" id="PF00595">
    <property type="entry name" value="PDZ"/>
    <property type="match status" value="4"/>
</dbReference>
<evidence type="ECO:0000256" key="3">
    <source>
        <dbReference type="SAM" id="MobiDB-lite"/>
    </source>
</evidence>
<dbReference type="InterPro" id="IPR036034">
    <property type="entry name" value="PDZ_sf"/>
</dbReference>
<dbReference type="PANTHER" id="PTHR10316:SF40">
    <property type="entry name" value="LD27118P"/>
    <property type="match status" value="1"/>
</dbReference>
<feature type="region of interest" description="Disordered" evidence="3">
    <location>
        <begin position="485"/>
        <end position="552"/>
    </location>
</feature>
<comment type="caution">
    <text evidence="7">The sequence shown here is derived from an EMBL/GenBank/DDBJ whole genome shotgun (WGS) entry which is preliminary data.</text>
</comment>
<feature type="domain" description="PDZ" evidence="5">
    <location>
        <begin position="766"/>
        <end position="867"/>
    </location>
</feature>
<evidence type="ECO:0000256" key="2">
    <source>
        <dbReference type="ARBA" id="ARBA00023136"/>
    </source>
</evidence>
<dbReference type="PROSITE" id="PS00856">
    <property type="entry name" value="GUANYLATE_KINASE_1"/>
    <property type="match status" value="1"/>
</dbReference>
<dbReference type="PROSITE" id="PS50106">
    <property type="entry name" value="PDZ"/>
    <property type="match status" value="5"/>
</dbReference>
<dbReference type="EMBL" id="CAJOBG010002075">
    <property type="protein sequence ID" value="CAF3981457.1"/>
    <property type="molecule type" value="Genomic_DNA"/>
</dbReference>
<dbReference type="InterPro" id="IPR027417">
    <property type="entry name" value="P-loop_NTPase"/>
</dbReference>
<dbReference type="FunFam" id="3.30.63.10:FF:000002">
    <property type="entry name" value="Guanylate kinase 1"/>
    <property type="match status" value="1"/>
</dbReference>
<dbReference type="Gene3D" id="2.30.42.10">
    <property type="match status" value="5"/>
</dbReference>
<evidence type="ECO:0000256" key="1">
    <source>
        <dbReference type="ARBA" id="ARBA00004170"/>
    </source>
</evidence>
<gene>
    <name evidence="7" type="ORF">OVN521_LOCUS13954</name>
    <name evidence="6" type="ORF">UXM345_LOCUS610</name>
</gene>
<feature type="region of interest" description="Disordered" evidence="3">
    <location>
        <begin position="576"/>
        <end position="623"/>
    </location>
</feature>
<organism evidence="7 8">
    <name type="scientific">Rotaria magnacalcarata</name>
    <dbReference type="NCBI Taxonomy" id="392030"/>
    <lineage>
        <taxon>Eukaryota</taxon>
        <taxon>Metazoa</taxon>
        <taxon>Spiralia</taxon>
        <taxon>Gnathifera</taxon>
        <taxon>Rotifera</taxon>
        <taxon>Eurotatoria</taxon>
        <taxon>Bdelloidea</taxon>
        <taxon>Philodinida</taxon>
        <taxon>Philodinidae</taxon>
        <taxon>Rotaria</taxon>
    </lineage>
</organism>
<reference evidence="7" key="1">
    <citation type="submission" date="2021-02" db="EMBL/GenBank/DDBJ databases">
        <authorList>
            <person name="Nowell W R."/>
        </authorList>
    </citation>
    <scope>NUCLEOTIDE SEQUENCE</scope>
</reference>
<evidence type="ECO:0000259" key="4">
    <source>
        <dbReference type="PROSITE" id="PS50052"/>
    </source>
</evidence>
<feature type="domain" description="PDZ" evidence="5">
    <location>
        <begin position="388"/>
        <end position="464"/>
    </location>
</feature>
<dbReference type="SMART" id="SM00228">
    <property type="entry name" value="PDZ"/>
    <property type="match status" value="5"/>
</dbReference>
<evidence type="ECO:0000259" key="5">
    <source>
        <dbReference type="PROSITE" id="PS50106"/>
    </source>
</evidence>
<feature type="domain" description="PDZ" evidence="5">
    <location>
        <begin position="263"/>
        <end position="333"/>
    </location>
</feature>
<dbReference type="AlphaFoldDB" id="A0A819MKT9"/>
<dbReference type="Gene3D" id="3.30.63.10">
    <property type="entry name" value="Guanylate Kinase phosphate binding domain"/>
    <property type="match status" value="1"/>
</dbReference>
<dbReference type="SUPFAM" id="SSF52540">
    <property type="entry name" value="P-loop containing nucleoside triphosphate hydrolases"/>
    <property type="match status" value="1"/>
</dbReference>
<dbReference type="FunFam" id="2.30.42.10:FF:000005">
    <property type="entry name" value="Membrane associated guanylate kinase, WW and PDZ domain containing 1"/>
    <property type="match status" value="1"/>
</dbReference>
<dbReference type="Pfam" id="PF00625">
    <property type="entry name" value="Guanylate_kin"/>
    <property type="match status" value="1"/>
</dbReference>
<dbReference type="EMBL" id="CAJOBF010000026">
    <property type="protein sequence ID" value="CAF3727490.1"/>
    <property type="molecule type" value="Genomic_DNA"/>
</dbReference>
<feature type="domain" description="PDZ" evidence="5">
    <location>
        <begin position="944"/>
        <end position="1028"/>
    </location>
</feature>
<feature type="compositionally biased region" description="Basic and acidic residues" evidence="3">
    <location>
        <begin position="485"/>
        <end position="506"/>
    </location>
</feature>
<dbReference type="SUPFAM" id="SSF50156">
    <property type="entry name" value="PDZ domain-like"/>
    <property type="match status" value="5"/>
</dbReference>
<evidence type="ECO:0000313" key="6">
    <source>
        <dbReference type="EMBL" id="CAF3727490.1"/>
    </source>
</evidence>
<dbReference type="GO" id="GO:0016020">
    <property type="term" value="C:membrane"/>
    <property type="evidence" value="ECO:0007669"/>
    <property type="project" value="UniProtKB-SubCell"/>
</dbReference>
<dbReference type="InterPro" id="IPR008144">
    <property type="entry name" value="Guanylate_kin-like_dom"/>
</dbReference>
<dbReference type="InterPro" id="IPR008145">
    <property type="entry name" value="GK/Ca_channel_bsu"/>
</dbReference>
<evidence type="ECO:0000313" key="8">
    <source>
        <dbReference type="Proteomes" id="UP000663866"/>
    </source>
</evidence>
<accession>A0A819MKT9</accession>
<dbReference type="CDD" id="cd06732">
    <property type="entry name" value="PDZ2_MAGI-1_3-like"/>
    <property type="match status" value="1"/>
</dbReference>
<dbReference type="PROSITE" id="PS50052">
    <property type="entry name" value="GUANYLATE_KINASE_2"/>
    <property type="match status" value="1"/>
</dbReference>
<protein>
    <submittedName>
        <fullName evidence="7">Uncharacterized protein</fullName>
    </submittedName>
</protein>
<sequence length="1058" mass="118051">MTSTFSTIKPHLSPTHLALTSPPILPVKHWSQTSQETILISNDNNHSIQLPLAGGADNGQLVYFIEPISLLKNKTSTTILKGGKIDFDEIILEVDQHKIAGYTLADVQLLIETLSINGKQLKLKTVRSGLTKDLRQFLDGRFEKHSIDHDLQQTIRDNLYMTTVPCTTRPQRSGEINGQDYTFLSVKDFHALEKSGKLLESGVYKGHYYGTPRPSKEAVMTNTNLVRRSNSANGMFQHNDPEFFNTPSSNENTSQNLSGELIKCSLKKSQQGFGFTIIDGNENNEQFLQVNDILPDGPAAKNGKLQRGDILVYINDAYVLGYSHKDVVKIFKSLSVGDTIDITVCRGYPLAINLNDPQIDLVSLNGVHHLPNGGYREYQPENHSNIYTIKIQKGNQGFGFTIADSPLGQRVKSIVDKQRCQNLCERDLLLSINEQDLSGRLHAAIVDILNKCPKDMETTFVVRRGDPDLNHNPLVVNAHDHVDKNIQENDEMDIRYLPRKPNEKPRSKTPTPFGSASIADTLPLRSRTPIPSKTTNNNTNFSTSNTTERPAPIAQTEFSSDPMYEFEQQRPFSSNIRNVRPMNAPTLRSKTPGPEFGAATTSLSYRANTMKPRSKTPTAYEFSPSTLHNSRSLQAVHQQYCEIVVDLTILRPTDGFGLRIIGGEEEKSQVTIGHIVPNSPAEIDGRLYIGDEIVKIDNHSTIRASHEKVVQLMQRAKEKQHVCLIVRRYTQLHNRSNSYRQSKLDSHSIYRGNSQRKSPIDNGIRHVTLQKTNENESFGFVIISSQNKIGSVVEDVNAENAQEQMGNKNNYRIWIGKIIRNSPADQCGQLHVNDHILAVNGVDLSYMLHTDVVNLIKESGRTITLAIGSPIHYDDSVVEMRNSSNGIRSSLSSSPMIVPNENHQALRNAVSYNPLNMPEKNQTRPPSKLNGILKSPSISEDYFLVNLQRTHANSSFGFSIRGGREFSLPLFILKLAENGLAENDGRMTAGDQIIEINGRSAYGMTHVEAISLIRDGGFSVRLLLRKTNAPPPSLDEVKTAMGHEMEFVNANWKPSGYA</sequence>
<proteinExistence type="predicted"/>
<dbReference type="InterPro" id="IPR001478">
    <property type="entry name" value="PDZ"/>
</dbReference>
<dbReference type="InterPro" id="IPR020590">
    <property type="entry name" value="Guanylate_kinase_CS"/>
</dbReference>
<dbReference type="GO" id="GO:0007165">
    <property type="term" value="P:signal transduction"/>
    <property type="evidence" value="ECO:0007669"/>
    <property type="project" value="TreeGrafter"/>
</dbReference>
<comment type="subcellular location">
    <subcellularLocation>
        <location evidence="1">Membrane</location>
        <topology evidence="1">Peripheral membrane protein</topology>
    </subcellularLocation>
</comment>
<dbReference type="Proteomes" id="UP000663866">
    <property type="component" value="Unassembled WGS sequence"/>
</dbReference>
<dbReference type="CDD" id="cd06734">
    <property type="entry name" value="PDZ4_MAGI-1_3-like"/>
    <property type="match status" value="1"/>
</dbReference>
<dbReference type="SMART" id="SM00072">
    <property type="entry name" value="GuKc"/>
    <property type="match status" value="1"/>
</dbReference>
<dbReference type="GO" id="GO:0005737">
    <property type="term" value="C:cytoplasm"/>
    <property type="evidence" value="ECO:0007669"/>
    <property type="project" value="TreeGrafter"/>
</dbReference>
<keyword evidence="2" id="KW-0472">Membrane</keyword>
<feature type="domain" description="PDZ" evidence="5">
    <location>
        <begin position="646"/>
        <end position="728"/>
    </location>
</feature>
<dbReference type="PANTHER" id="PTHR10316">
    <property type="entry name" value="MEMBRANE ASSOCIATED GUANYLATE KINASE-RELATED"/>
    <property type="match status" value="1"/>
</dbReference>
<dbReference type="Proteomes" id="UP000663842">
    <property type="component" value="Unassembled WGS sequence"/>
</dbReference>